<keyword evidence="22" id="KW-1185">Reference proteome</keyword>
<gene>
    <name evidence="21" type="ORF">SCHPADRAFT_829413</name>
</gene>
<dbReference type="EC" id="1.5.5.1" evidence="19"/>
<dbReference type="STRING" id="27342.A0A0H2RSU6"/>
<evidence type="ECO:0000256" key="15">
    <source>
        <dbReference type="ARBA" id="ARBA00023075"/>
    </source>
</evidence>
<comment type="cofactor">
    <cofactor evidence="1 19">
        <name>FAD</name>
        <dbReference type="ChEBI" id="CHEBI:57692"/>
    </cofactor>
</comment>
<dbReference type="SUPFAM" id="SSF51905">
    <property type="entry name" value="FAD/NAD(P)-binding domain"/>
    <property type="match status" value="1"/>
</dbReference>
<keyword evidence="13 19" id="KW-0408">Iron</keyword>
<keyword evidence="14 19" id="KW-0411">Iron-sulfur</keyword>
<comment type="subcellular location">
    <subcellularLocation>
        <location evidence="3">Mitochondrion inner membrane</location>
    </subcellularLocation>
</comment>
<evidence type="ECO:0000256" key="18">
    <source>
        <dbReference type="ARBA" id="ARBA00052682"/>
    </source>
</evidence>
<dbReference type="OrthoDB" id="437331at2759"/>
<dbReference type="Proteomes" id="UP000053477">
    <property type="component" value="Unassembled WGS sequence"/>
</dbReference>
<evidence type="ECO:0000259" key="20">
    <source>
        <dbReference type="PROSITE" id="PS51379"/>
    </source>
</evidence>
<evidence type="ECO:0000256" key="4">
    <source>
        <dbReference type="ARBA" id="ARBA00006796"/>
    </source>
</evidence>
<dbReference type="GO" id="GO:0004174">
    <property type="term" value="F:electron-transferring-flavoprotein dehydrogenase activity"/>
    <property type="evidence" value="ECO:0007669"/>
    <property type="project" value="UniProtKB-UniRule"/>
</dbReference>
<dbReference type="InterPro" id="IPR049398">
    <property type="entry name" value="ETF-QO/FixC_UQ-bd"/>
</dbReference>
<keyword evidence="10" id="KW-0809">Transit peptide</keyword>
<evidence type="ECO:0000256" key="12">
    <source>
        <dbReference type="ARBA" id="ARBA00023002"/>
    </source>
</evidence>
<comment type="cofactor">
    <cofactor evidence="19">
        <name>[4Fe-4S] cluster</name>
        <dbReference type="ChEBI" id="CHEBI:49883"/>
    </cofactor>
    <text evidence="19">Binds 1 [4Fe-4S] cluster.</text>
</comment>
<accession>A0A0H2RSU6</accession>
<keyword evidence="12 19" id="KW-0560">Oxidoreductase</keyword>
<evidence type="ECO:0000256" key="11">
    <source>
        <dbReference type="ARBA" id="ARBA00022982"/>
    </source>
</evidence>
<evidence type="ECO:0000256" key="3">
    <source>
        <dbReference type="ARBA" id="ARBA00004273"/>
    </source>
</evidence>
<organism evidence="21 22">
    <name type="scientific">Schizopora paradoxa</name>
    <dbReference type="NCBI Taxonomy" id="27342"/>
    <lineage>
        <taxon>Eukaryota</taxon>
        <taxon>Fungi</taxon>
        <taxon>Dikarya</taxon>
        <taxon>Basidiomycota</taxon>
        <taxon>Agaricomycotina</taxon>
        <taxon>Agaricomycetes</taxon>
        <taxon>Hymenochaetales</taxon>
        <taxon>Schizoporaceae</taxon>
        <taxon>Schizopora</taxon>
    </lineage>
</organism>
<keyword evidence="5 19" id="KW-0813">Transport</keyword>
<evidence type="ECO:0000256" key="6">
    <source>
        <dbReference type="ARBA" id="ARBA00022630"/>
    </source>
</evidence>
<dbReference type="Gene3D" id="3.30.70.20">
    <property type="match status" value="1"/>
</dbReference>
<dbReference type="Pfam" id="PF05187">
    <property type="entry name" value="Fer4_ETF_QO"/>
    <property type="match status" value="1"/>
</dbReference>
<protein>
    <recommendedName>
        <fullName evidence="19">Electron transfer flavoprotein-ubiquinone oxidoreductase</fullName>
        <shortName evidence="19">ETF-QO</shortName>
        <ecNumber evidence="19">1.5.5.1</ecNumber>
    </recommendedName>
</protein>
<dbReference type="PROSITE" id="PS51379">
    <property type="entry name" value="4FE4S_FER_2"/>
    <property type="match status" value="1"/>
</dbReference>
<proteinExistence type="inferred from homology"/>
<evidence type="ECO:0000256" key="8">
    <source>
        <dbReference type="ARBA" id="ARBA00022792"/>
    </source>
</evidence>
<evidence type="ECO:0000256" key="9">
    <source>
        <dbReference type="ARBA" id="ARBA00022827"/>
    </source>
</evidence>
<evidence type="ECO:0000256" key="1">
    <source>
        <dbReference type="ARBA" id="ARBA00001974"/>
    </source>
</evidence>
<dbReference type="InterPro" id="IPR040156">
    <property type="entry name" value="ETF-QO"/>
</dbReference>
<evidence type="ECO:0000256" key="19">
    <source>
        <dbReference type="RuleBase" id="RU366068"/>
    </source>
</evidence>
<evidence type="ECO:0000256" key="7">
    <source>
        <dbReference type="ARBA" id="ARBA00022723"/>
    </source>
</evidence>
<comment type="similarity">
    <text evidence="4">Belongs to the ETF-QO/FixC family.</text>
</comment>
<comment type="function">
    <text evidence="2 19">Accepts electrons from ETF and reduces ubiquinone.</text>
</comment>
<dbReference type="SUPFAM" id="SSF54862">
    <property type="entry name" value="4Fe-4S ferredoxins"/>
    <property type="match status" value="1"/>
</dbReference>
<dbReference type="Gene3D" id="3.50.50.60">
    <property type="entry name" value="FAD/NAD(P)-binding domain"/>
    <property type="match status" value="1"/>
</dbReference>
<dbReference type="GO" id="GO:0046872">
    <property type="term" value="F:metal ion binding"/>
    <property type="evidence" value="ECO:0007669"/>
    <property type="project" value="UniProtKB-KW"/>
</dbReference>
<evidence type="ECO:0000256" key="14">
    <source>
        <dbReference type="ARBA" id="ARBA00023014"/>
    </source>
</evidence>
<dbReference type="InParanoid" id="A0A0H2RSU6"/>
<dbReference type="FunCoup" id="A0A0H2RSU6">
    <property type="interactions" value="251"/>
</dbReference>
<dbReference type="InterPro" id="IPR007859">
    <property type="entry name" value="ETF-QO/FixX_C"/>
</dbReference>
<dbReference type="FunFam" id="3.30.70.20:FF:000015">
    <property type="entry name" value="Electron transfer flavoprotein-ubiquinone oxidoreductase"/>
    <property type="match status" value="1"/>
</dbReference>
<comment type="catalytic activity">
    <reaction evidence="18 19">
        <text>a ubiquinone + reduced [electron-transfer flavoprotein] = a ubiquinol + oxidized [electron-transfer flavoprotein] + H(+)</text>
        <dbReference type="Rhea" id="RHEA:24052"/>
        <dbReference type="Rhea" id="RHEA-COMP:9565"/>
        <dbReference type="Rhea" id="RHEA-COMP:9566"/>
        <dbReference type="Rhea" id="RHEA-COMP:10685"/>
        <dbReference type="Rhea" id="RHEA-COMP:10686"/>
        <dbReference type="ChEBI" id="CHEBI:15378"/>
        <dbReference type="ChEBI" id="CHEBI:16389"/>
        <dbReference type="ChEBI" id="CHEBI:17976"/>
        <dbReference type="ChEBI" id="CHEBI:57692"/>
        <dbReference type="ChEBI" id="CHEBI:58307"/>
        <dbReference type="EC" id="1.5.5.1"/>
    </reaction>
</comment>
<sequence length="625" mass="69122">MLRTFRSSSRRNATKCRSYRNLHFTPSRREREKFDPTQVERASDEVDVCIVGGGPAGLSAAIRLKQLEQENGREVRVVVLEKASEIGAHIVSGAVLEPRALNELLPDWQQRSGHPLTQPALHDSMRFLTKSSSFPMPHPPQMNNKGNYILSLSRFTAWLGGIAEEMGVEVYPGFGGARVLYSEDKSSVQGVITNDVGLDRQFRMKDSFEPGMEFKAKVTLLAEGAHGSLSKGVIQKFDLRKDADPQTYGIGVKEVWRVDESQYRPGEVVHTMGYPLDWHTYGGGWVYHMADGLVSLGLVIALDYENPYLSPYQELQRMKLHPYFTKLLSGGERLAYGARVLNEGGLQSVPRLNFPGGALIGCSAGFVNIAKIKGTHNAMKSGMLAAESAYAALETSGTEEEGKPADMSSYDTTLRNSWVWEDLKEVRNIRHSFNTSLGIWGGIAYSGFDSLFLKGRTPWTFRNTSRKIDAKHTKRSSDFEPIKYPAPQPPLTTDILTSVALTATNHTEDQPVHLRLPEGTAARTSHVKTNVTEYAALLGRACPAQVYEYVEDEGVDGREEKGGFEGKKLVINSQNCIHCKLCDVKVPTQDINWVVPEGGGGPIYSECQSSLHIDEILISILLALT</sequence>
<keyword evidence="6 19" id="KW-0285">Flavoprotein</keyword>
<dbReference type="EMBL" id="KQ085976">
    <property type="protein sequence ID" value="KLO12518.1"/>
    <property type="molecule type" value="Genomic_DNA"/>
</dbReference>
<dbReference type="AlphaFoldDB" id="A0A0H2RSU6"/>
<dbReference type="SUPFAM" id="SSF54373">
    <property type="entry name" value="FAD-linked reductases, C-terminal domain"/>
    <property type="match status" value="1"/>
</dbReference>
<evidence type="ECO:0000313" key="21">
    <source>
        <dbReference type="EMBL" id="KLO12518.1"/>
    </source>
</evidence>
<dbReference type="PANTHER" id="PTHR10617:SF107">
    <property type="entry name" value="ELECTRON TRANSFER FLAVOPROTEIN-UBIQUINONE OXIDOREDUCTASE, MITOCHONDRIAL"/>
    <property type="match status" value="1"/>
</dbReference>
<evidence type="ECO:0000256" key="13">
    <source>
        <dbReference type="ARBA" id="ARBA00023004"/>
    </source>
</evidence>
<dbReference type="Gene3D" id="3.30.9.90">
    <property type="match status" value="1"/>
</dbReference>
<keyword evidence="17" id="KW-0472">Membrane</keyword>
<dbReference type="GO" id="GO:0051539">
    <property type="term" value="F:4 iron, 4 sulfur cluster binding"/>
    <property type="evidence" value="ECO:0007669"/>
    <property type="project" value="UniProtKB-UniRule"/>
</dbReference>
<evidence type="ECO:0000256" key="2">
    <source>
        <dbReference type="ARBA" id="ARBA00002819"/>
    </source>
</evidence>
<name>A0A0H2RSU6_9AGAM</name>
<evidence type="ECO:0000256" key="16">
    <source>
        <dbReference type="ARBA" id="ARBA00023128"/>
    </source>
</evidence>
<keyword evidence="7 19" id="KW-0479">Metal-binding</keyword>
<evidence type="ECO:0000256" key="17">
    <source>
        <dbReference type="ARBA" id="ARBA00023136"/>
    </source>
</evidence>
<dbReference type="GO" id="GO:0005743">
    <property type="term" value="C:mitochondrial inner membrane"/>
    <property type="evidence" value="ECO:0007669"/>
    <property type="project" value="UniProtKB-SubCell"/>
</dbReference>
<dbReference type="InterPro" id="IPR036188">
    <property type="entry name" value="FAD/NAD-bd_sf"/>
</dbReference>
<evidence type="ECO:0000256" key="5">
    <source>
        <dbReference type="ARBA" id="ARBA00022448"/>
    </source>
</evidence>
<dbReference type="Pfam" id="PF13450">
    <property type="entry name" value="NAD_binding_8"/>
    <property type="match status" value="1"/>
</dbReference>
<keyword evidence="15 19" id="KW-0830">Ubiquinone</keyword>
<evidence type="ECO:0000313" key="22">
    <source>
        <dbReference type="Proteomes" id="UP000053477"/>
    </source>
</evidence>
<keyword evidence="16" id="KW-0496">Mitochondrion</keyword>
<evidence type="ECO:0000256" key="10">
    <source>
        <dbReference type="ARBA" id="ARBA00022946"/>
    </source>
</evidence>
<dbReference type="PANTHER" id="PTHR10617">
    <property type="entry name" value="ELECTRON TRANSFER FLAVOPROTEIN-UBIQUINONE OXIDOREDUCTASE"/>
    <property type="match status" value="1"/>
</dbReference>
<feature type="domain" description="4Fe-4S ferredoxin-type" evidence="20">
    <location>
        <begin position="567"/>
        <end position="596"/>
    </location>
</feature>
<dbReference type="InterPro" id="IPR017896">
    <property type="entry name" value="4Fe4S_Fe-S-bd"/>
</dbReference>
<dbReference type="Pfam" id="PF21162">
    <property type="entry name" value="ETFQO_UQ-bd"/>
    <property type="match status" value="1"/>
</dbReference>
<keyword evidence="11 19" id="KW-0249">Electron transport</keyword>
<keyword evidence="8" id="KW-0999">Mitochondrion inner membrane</keyword>
<keyword evidence="9 19" id="KW-0274">FAD</keyword>
<reference evidence="21 22" key="1">
    <citation type="submission" date="2015-04" db="EMBL/GenBank/DDBJ databases">
        <title>Complete genome sequence of Schizopora paradoxa KUC8140, a cosmopolitan wood degrader in East Asia.</title>
        <authorList>
            <consortium name="DOE Joint Genome Institute"/>
            <person name="Min B."/>
            <person name="Park H."/>
            <person name="Jang Y."/>
            <person name="Kim J.-J."/>
            <person name="Kim K.H."/>
            <person name="Pangilinan J."/>
            <person name="Lipzen A."/>
            <person name="Riley R."/>
            <person name="Grigoriev I.V."/>
            <person name="Spatafora J.W."/>
            <person name="Choi I.-G."/>
        </authorList>
    </citation>
    <scope>NUCLEOTIDE SEQUENCE [LARGE SCALE GENOMIC DNA]</scope>
    <source>
        <strain evidence="21 22">KUC8140</strain>
    </source>
</reference>